<evidence type="ECO:0008006" key="4">
    <source>
        <dbReference type="Google" id="ProtNLM"/>
    </source>
</evidence>
<accession>A0A3N0YSA2</accession>
<evidence type="ECO:0000313" key="3">
    <source>
        <dbReference type="Proteomes" id="UP000281406"/>
    </source>
</evidence>
<dbReference type="InterPro" id="IPR052925">
    <property type="entry name" value="Phage_Integrase-like_Recomb"/>
</dbReference>
<dbReference type="InterPro" id="IPR013762">
    <property type="entry name" value="Integrase-like_cat_sf"/>
</dbReference>
<evidence type="ECO:0000256" key="1">
    <source>
        <dbReference type="ARBA" id="ARBA00023172"/>
    </source>
</evidence>
<gene>
    <name evidence="2" type="ORF">DPX16_12194</name>
</gene>
<dbReference type="InterPro" id="IPR011010">
    <property type="entry name" value="DNA_brk_join_enz"/>
</dbReference>
<organism evidence="2 3">
    <name type="scientific">Anabarilius grahami</name>
    <name type="common">Kanglang fish</name>
    <name type="synonym">Barilius grahami</name>
    <dbReference type="NCBI Taxonomy" id="495550"/>
    <lineage>
        <taxon>Eukaryota</taxon>
        <taxon>Metazoa</taxon>
        <taxon>Chordata</taxon>
        <taxon>Craniata</taxon>
        <taxon>Vertebrata</taxon>
        <taxon>Euteleostomi</taxon>
        <taxon>Actinopterygii</taxon>
        <taxon>Neopterygii</taxon>
        <taxon>Teleostei</taxon>
        <taxon>Ostariophysi</taxon>
        <taxon>Cypriniformes</taxon>
        <taxon>Xenocyprididae</taxon>
        <taxon>Xenocypridinae</taxon>
        <taxon>Xenocypridinae incertae sedis</taxon>
        <taxon>Anabarilius</taxon>
    </lineage>
</organism>
<proteinExistence type="predicted"/>
<name>A0A3N0YSA2_ANAGA</name>
<dbReference type="PANTHER" id="PTHR34605:SF3">
    <property type="entry name" value="P CELL-TYPE AGGLUTINATION PROTEIN MAP4-LIKE-RELATED"/>
    <property type="match status" value="1"/>
</dbReference>
<dbReference type="GO" id="GO:0006310">
    <property type="term" value="P:DNA recombination"/>
    <property type="evidence" value="ECO:0007669"/>
    <property type="project" value="UniProtKB-KW"/>
</dbReference>
<dbReference type="PANTHER" id="PTHR34605">
    <property type="entry name" value="PHAGE_INTEGRASE DOMAIN-CONTAINING PROTEIN"/>
    <property type="match status" value="1"/>
</dbReference>
<dbReference type="GO" id="GO:0015074">
    <property type="term" value="P:DNA integration"/>
    <property type="evidence" value="ECO:0007669"/>
    <property type="project" value="InterPro"/>
</dbReference>
<dbReference type="SUPFAM" id="SSF56349">
    <property type="entry name" value="DNA breaking-rejoining enzymes"/>
    <property type="match status" value="1"/>
</dbReference>
<reference evidence="2 3" key="1">
    <citation type="submission" date="2018-10" db="EMBL/GenBank/DDBJ databases">
        <title>Genome assembly for a Yunnan-Guizhou Plateau 3E fish, Anabarilius grahami (Regan), and its evolutionary and genetic applications.</title>
        <authorList>
            <person name="Jiang W."/>
        </authorList>
    </citation>
    <scope>NUCLEOTIDE SEQUENCE [LARGE SCALE GENOMIC DNA]</scope>
    <source>
        <strain evidence="2">AG-KIZ</strain>
        <tissue evidence="2">Muscle</tissue>
    </source>
</reference>
<evidence type="ECO:0000313" key="2">
    <source>
        <dbReference type="EMBL" id="ROL48578.1"/>
    </source>
</evidence>
<protein>
    <recommendedName>
        <fullName evidence="4">Tyr recombinase domain-containing protein</fullName>
    </recommendedName>
</protein>
<sequence>MSRYLSFRPHARPDEPLFITEERKAMSRSWFAARLHMVCKSCGLSQEQYTTHSFRIGAATTAASVTTIPTLKARYVHP</sequence>
<dbReference type="GO" id="GO:0003677">
    <property type="term" value="F:DNA binding"/>
    <property type="evidence" value="ECO:0007669"/>
    <property type="project" value="InterPro"/>
</dbReference>
<dbReference type="OrthoDB" id="8906724at2759"/>
<dbReference type="Gene3D" id="1.10.443.10">
    <property type="entry name" value="Intergrase catalytic core"/>
    <property type="match status" value="1"/>
</dbReference>
<dbReference type="AlphaFoldDB" id="A0A3N0YSA2"/>
<comment type="caution">
    <text evidence="2">The sequence shown here is derived from an EMBL/GenBank/DDBJ whole genome shotgun (WGS) entry which is preliminary data.</text>
</comment>
<keyword evidence="1" id="KW-0233">DNA recombination</keyword>
<dbReference type="Proteomes" id="UP000281406">
    <property type="component" value="Unassembled WGS sequence"/>
</dbReference>
<dbReference type="EMBL" id="RJVU01029436">
    <property type="protein sequence ID" value="ROL48578.1"/>
    <property type="molecule type" value="Genomic_DNA"/>
</dbReference>
<keyword evidence="3" id="KW-1185">Reference proteome</keyword>